<dbReference type="EMBL" id="CP068393">
    <property type="protein sequence ID" value="QUC66706.1"/>
    <property type="molecule type" value="Genomic_DNA"/>
</dbReference>
<keyword evidence="2" id="KW-1185">Reference proteome</keyword>
<sequence length="267" mass="31115">MSNTRFSAEDHTWLVCAYQSSSYLESCVQSLLSQTVKSRIQISTATPNEHIRQIADKYGLKLIINPDKPGIGSDWNFALAHGETELMTIAHQDDIYEPDYTENMLRRMNRCREPIMYFSDYAELRNGKKVTTNKLLRIKRILLIPVRLFPGWRWARRLSLAFGDPICCPSVTYRKTMMEGLTFTDRFSGALDWEMMEKLSRKKGQFAFDPGIRMCHRIHTESATTEIIGDHTRTREDYEMMRKFWPEAIAKRLSKAYSASEKSNKME</sequence>
<reference evidence="1" key="1">
    <citation type="submission" date="2021-01" db="EMBL/GenBank/DDBJ databases">
        <title>Complete genome sequence of Clostridiales bacterium R-7.</title>
        <authorList>
            <person name="Mahoney-Kurpe S.C."/>
            <person name="Palevich N."/>
            <person name="Koike S."/>
            <person name="Moon C.D."/>
            <person name="Attwood G.T."/>
        </authorList>
    </citation>
    <scope>NUCLEOTIDE SEQUENCE</scope>
    <source>
        <strain evidence="1">R-7</strain>
    </source>
</reference>
<gene>
    <name evidence="1" type="ORF">JYE49_12745</name>
</gene>
<evidence type="ECO:0000313" key="2">
    <source>
        <dbReference type="Proteomes" id="UP000682782"/>
    </source>
</evidence>
<protein>
    <submittedName>
        <fullName evidence="1">Glycosyltransferase family 2 protein</fullName>
    </submittedName>
</protein>
<dbReference type="Proteomes" id="UP000682782">
    <property type="component" value="Chromosome"/>
</dbReference>
<organism evidence="1 2">
    <name type="scientific">Aristaeella hokkaidonensis</name>
    <dbReference type="NCBI Taxonomy" id="3046382"/>
    <lineage>
        <taxon>Bacteria</taxon>
        <taxon>Bacillati</taxon>
        <taxon>Bacillota</taxon>
        <taxon>Clostridia</taxon>
        <taxon>Eubacteriales</taxon>
        <taxon>Aristaeellaceae</taxon>
        <taxon>Aristaeella</taxon>
    </lineage>
</organism>
<proteinExistence type="predicted"/>
<name>A0AC61N4X6_9FIRM</name>
<accession>A0AC61N4X6</accession>
<evidence type="ECO:0000313" key="1">
    <source>
        <dbReference type="EMBL" id="QUC66706.1"/>
    </source>
</evidence>